<accession>A0A4Z1D0T4</accession>
<sequence>MGQPEMQPEGPPQDGPDAGPDGPRPGDPAGRTLPLGDWGEPAQRLDELYRWVEGGALRTADWYLADRLWRRRAARALRGGTAAGLVVGAALPLLDTTGAVSGCAPWGCLALLLAAACAGVDRGFGLTSGWLRDMAAAQAIDRRLRTLQFDWAAESAREVLGPAEGTAAEAVDRCLGILRRFSEDVAEVVRTETTDWLLEFRTGRPPLSVHTAPSAQRPDPTAPAPRHFPPPGGTRPNMPRQRPPEPR</sequence>
<proteinExistence type="predicted"/>
<comment type="caution">
    <text evidence="3">The sequence shown here is derived from an EMBL/GenBank/DDBJ whole genome shotgun (WGS) entry which is preliminary data.</text>
</comment>
<feature type="domain" description="SMODS and SLOG-associating 2TM effector" evidence="2">
    <location>
        <begin position="29"/>
        <end position="213"/>
    </location>
</feature>
<evidence type="ECO:0000256" key="1">
    <source>
        <dbReference type="SAM" id="MobiDB-lite"/>
    </source>
</evidence>
<dbReference type="AlphaFoldDB" id="A0A4Z1D0T4"/>
<reference evidence="3 4" key="1">
    <citation type="submission" date="2019-04" db="EMBL/GenBank/DDBJ databases">
        <title>Streptomyces sp. nov. Bv016 isolated from bark of Buahinia variegata.</title>
        <authorList>
            <person name="Kanchanasin P."/>
            <person name="Tanasupawat S."/>
            <person name="Yuki M."/>
            <person name="Kudo T."/>
        </authorList>
    </citation>
    <scope>NUCLEOTIDE SEQUENCE [LARGE SCALE GENOMIC DNA]</scope>
    <source>
        <strain evidence="3 4">Bv016</strain>
    </source>
</reference>
<dbReference type="Pfam" id="PF18183">
    <property type="entry name" value="SLATT_2"/>
    <property type="match status" value="1"/>
</dbReference>
<feature type="region of interest" description="Disordered" evidence="1">
    <location>
        <begin position="205"/>
        <end position="247"/>
    </location>
</feature>
<dbReference type="NCBIfam" id="NF033633">
    <property type="entry name" value="SLATT_2"/>
    <property type="match status" value="1"/>
</dbReference>
<feature type="compositionally biased region" description="Low complexity" evidence="1">
    <location>
        <begin position="15"/>
        <end position="31"/>
    </location>
</feature>
<protein>
    <submittedName>
        <fullName evidence="3">SLATT domain-containing protein</fullName>
    </submittedName>
</protein>
<gene>
    <name evidence="3" type="ORF">E5083_21775</name>
</gene>
<dbReference type="InterPro" id="IPR040688">
    <property type="entry name" value="SLATT_2"/>
</dbReference>
<evidence type="ECO:0000313" key="3">
    <source>
        <dbReference type="EMBL" id="TGN74982.1"/>
    </source>
</evidence>
<evidence type="ECO:0000259" key="2">
    <source>
        <dbReference type="Pfam" id="PF18183"/>
    </source>
</evidence>
<keyword evidence="4" id="KW-1185">Reference proteome</keyword>
<dbReference type="Proteomes" id="UP000298159">
    <property type="component" value="Unassembled WGS sequence"/>
</dbReference>
<organism evidence="3 4">
    <name type="scientific">Streptomyces bauhiniae</name>
    <dbReference type="NCBI Taxonomy" id="2340725"/>
    <lineage>
        <taxon>Bacteria</taxon>
        <taxon>Bacillati</taxon>
        <taxon>Actinomycetota</taxon>
        <taxon>Actinomycetes</taxon>
        <taxon>Kitasatosporales</taxon>
        <taxon>Streptomycetaceae</taxon>
        <taxon>Streptomyces</taxon>
    </lineage>
</organism>
<evidence type="ECO:0000313" key="4">
    <source>
        <dbReference type="Proteomes" id="UP000298159"/>
    </source>
</evidence>
<feature type="compositionally biased region" description="Pro residues" evidence="1">
    <location>
        <begin position="220"/>
        <end position="233"/>
    </location>
</feature>
<name>A0A4Z1D0T4_9ACTN</name>
<feature type="region of interest" description="Disordered" evidence="1">
    <location>
        <begin position="1"/>
        <end position="38"/>
    </location>
</feature>
<dbReference type="EMBL" id="SRRT01000006">
    <property type="protein sequence ID" value="TGN74982.1"/>
    <property type="molecule type" value="Genomic_DNA"/>
</dbReference>